<dbReference type="EMBL" id="QGNW01001884">
    <property type="protein sequence ID" value="RVW28623.1"/>
    <property type="molecule type" value="Genomic_DNA"/>
</dbReference>
<proteinExistence type="predicted"/>
<gene>
    <name evidence="1" type="ORF">CK203_100867</name>
</gene>
<evidence type="ECO:0000313" key="1">
    <source>
        <dbReference type="EMBL" id="RVW28623.1"/>
    </source>
</evidence>
<dbReference type="AlphaFoldDB" id="A0A438CZI9"/>
<reference evidence="1 2" key="1">
    <citation type="journal article" date="2018" name="PLoS Genet.">
        <title>Population sequencing reveals clonal diversity and ancestral inbreeding in the grapevine cultivar Chardonnay.</title>
        <authorList>
            <person name="Roach M.J."/>
            <person name="Johnson D.L."/>
            <person name="Bohlmann J."/>
            <person name="van Vuuren H.J."/>
            <person name="Jones S.J."/>
            <person name="Pretorius I.S."/>
            <person name="Schmidt S.A."/>
            <person name="Borneman A.R."/>
        </authorList>
    </citation>
    <scope>NUCLEOTIDE SEQUENCE [LARGE SCALE GENOMIC DNA]</scope>
    <source>
        <strain evidence="2">cv. Chardonnay</strain>
        <tissue evidence="1">Leaf</tissue>
    </source>
</reference>
<organism evidence="1 2">
    <name type="scientific">Vitis vinifera</name>
    <name type="common">Grape</name>
    <dbReference type="NCBI Taxonomy" id="29760"/>
    <lineage>
        <taxon>Eukaryota</taxon>
        <taxon>Viridiplantae</taxon>
        <taxon>Streptophyta</taxon>
        <taxon>Embryophyta</taxon>
        <taxon>Tracheophyta</taxon>
        <taxon>Spermatophyta</taxon>
        <taxon>Magnoliopsida</taxon>
        <taxon>eudicotyledons</taxon>
        <taxon>Gunneridae</taxon>
        <taxon>Pentapetalae</taxon>
        <taxon>rosids</taxon>
        <taxon>Vitales</taxon>
        <taxon>Vitaceae</taxon>
        <taxon>Viteae</taxon>
        <taxon>Vitis</taxon>
    </lineage>
</organism>
<evidence type="ECO:0000313" key="2">
    <source>
        <dbReference type="Proteomes" id="UP000288805"/>
    </source>
</evidence>
<dbReference type="Proteomes" id="UP000288805">
    <property type="component" value="Unassembled WGS sequence"/>
</dbReference>
<accession>A0A438CZI9</accession>
<name>A0A438CZI9_VITVI</name>
<evidence type="ECO:0008006" key="3">
    <source>
        <dbReference type="Google" id="ProtNLM"/>
    </source>
</evidence>
<protein>
    <recommendedName>
        <fullName evidence="3">RNase H type-1 domain-containing protein</fullName>
    </recommendedName>
</protein>
<comment type="caution">
    <text evidence="1">The sequence shown here is derived from an EMBL/GenBank/DDBJ whole genome shotgun (WGS) entry which is preliminary data.</text>
</comment>
<sequence>MVRYLTLVEDRLKRLDEWTVRHIPQIKNLKVDTLTRIAATLSIREVIMLPIYLQSTPSITPKLVCSATKVDPDWMHDIVKYLKLGELPEDKKHGTKSAYRPPVSP</sequence>